<comment type="similarity">
    <text evidence="2">Belongs to the CBF/MAK21 family.</text>
</comment>
<organism evidence="8 9">
    <name type="scientific">Hydnum rufescens UP504</name>
    <dbReference type="NCBI Taxonomy" id="1448309"/>
    <lineage>
        <taxon>Eukaryota</taxon>
        <taxon>Fungi</taxon>
        <taxon>Dikarya</taxon>
        <taxon>Basidiomycota</taxon>
        <taxon>Agaricomycotina</taxon>
        <taxon>Agaricomycetes</taxon>
        <taxon>Cantharellales</taxon>
        <taxon>Hydnaceae</taxon>
        <taxon>Hydnum</taxon>
    </lineage>
</organism>
<keyword evidence="9" id="KW-1185">Reference proteome</keyword>
<dbReference type="Pfam" id="PF03914">
    <property type="entry name" value="CBF"/>
    <property type="match status" value="1"/>
</dbReference>
<reference evidence="8" key="1">
    <citation type="journal article" date="2020" name="Nat. Commun.">
        <title>Large-scale genome sequencing of mycorrhizal fungi provides insights into the early evolution of symbiotic traits.</title>
        <authorList>
            <person name="Miyauchi S."/>
            <person name="Kiss E."/>
            <person name="Kuo A."/>
            <person name="Drula E."/>
            <person name="Kohler A."/>
            <person name="Sanchez-Garcia M."/>
            <person name="Morin E."/>
            <person name="Andreopoulos B."/>
            <person name="Barry K.W."/>
            <person name="Bonito G."/>
            <person name="Buee M."/>
            <person name="Carver A."/>
            <person name="Chen C."/>
            <person name="Cichocki N."/>
            <person name="Clum A."/>
            <person name="Culley D."/>
            <person name="Crous P.W."/>
            <person name="Fauchery L."/>
            <person name="Girlanda M."/>
            <person name="Hayes R.D."/>
            <person name="Keri Z."/>
            <person name="LaButti K."/>
            <person name="Lipzen A."/>
            <person name="Lombard V."/>
            <person name="Magnuson J."/>
            <person name="Maillard F."/>
            <person name="Murat C."/>
            <person name="Nolan M."/>
            <person name="Ohm R.A."/>
            <person name="Pangilinan J."/>
            <person name="Pereira M.F."/>
            <person name="Perotto S."/>
            <person name="Peter M."/>
            <person name="Pfister S."/>
            <person name="Riley R."/>
            <person name="Sitrit Y."/>
            <person name="Stielow J.B."/>
            <person name="Szollosi G."/>
            <person name="Zifcakova L."/>
            <person name="Stursova M."/>
            <person name="Spatafora J.W."/>
            <person name="Tedersoo L."/>
            <person name="Vaario L.M."/>
            <person name="Yamada A."/>
            <person name="Yan M."/>
            <person name="Wang P."/>
            <person name="Xu J."/>
            <person name="Bruns T."/>
            <person name="Baldrian P."/>
            <person name="Vilgalys R."/>
            <person name="Dunand C."/>
            <person name="Henrissat B."/>
            <person name="Grigoriev I.V."/>
            <person name="Hibbett D."/>
            <person name="Nagy L.G."/>
            <person name="Martin F.M."/>
        </authorList>
    </citation>
    <scope>NUCLEOTIDE SEQUENCE</scope>
    <source>
        <strain evidence="8">UP504</strain>
    </source>
</reference>
<protein>
    <recommendedName>
        <fullName evidence="10">Nucleolar complex-associated protein 3</fullName>
    </recommendedName>
</protein>
<feature type="compositionally biased region" description="Basic and acidic residues" evidence="5">
    <location>
        <begin position="214"/>
        <end position="226"/>
    </location>
</feature>
<dbReference type="InterPro" id="IPR011501">
    <property type="entry name" value="Noc3_N"/>
</dbReference>
<feature type="domain" description="CCAAT-binding factor" evidence="6">
    <location>
        <begin position="616"/>
        <end position="765"/>
    </location>
</feature>
<accession>A0A9P6ABW1</accession>
<evidence type="ECO:0000256" key="1">
    <source>
        <dbReference type="ARBA" id="ARBA00004604"/>
    </source>
</evidence>
<comment type="subcellular location">
    <subcellularLocation>
        <location evidence="1">Nucleus</location>
        <location evidence="1">Nucleolus</location>
    </subcellularLocation>
</comment>
<feature type="domain" description="Nucleolar complex-associated protein 3 N-terminal" evidence="7">
    <location>
        <begin position="254"/>
        <end position="356"/>
    </location>
</feature>
<evidence type="ECO:0000256" key="2">
    <source>
        <dbReference type="ARBA" id="ARBA00007797"/>
    </source>
</evidence>
<keyword evidence="4" id="KW-0539">Nucleus</keyword>
<feature type="compositionally biased region" description="Basic residues" evidence="5">
    <location>
        <begin position="1"/>
        <end position="11"/>
    </location>
</feature>
<feature type="region of interest" description="Disordered" evidence="5">
    <location>
        <begin position="1"/>
        <end position="65"/>
    </location>
</feature>
<dbReference type="GO" id="GO:0003682">
    <property type="term" value="F:chromatin binding"/>
    <property type="evidence" value="ECO:0007669"/>
    <property type="project" value="TreeGrafter"/>
</dbReference>
<dbReference type="Proteomes" id="UP000886523">
    <property type="component" value="Unassembled WGS sequence"/>
</dbReference>
<dbReference type="Pfam" id="PF07540">
    <property type="entry name" value="NOC3p"/>
    <property type="match status" value="1"/>
</dbReference>
<evidence type="ECO:0000259" key="6">
    <source>
        <dbReference type="Pfam" id="PF03914"/>
    </source>
</evidence>
<sequence>MAKIKGIKRPAAHSSTQPQLLKKRKVEADRDPIKKPRTLKEKASERKTIPIPAVDSGDSGESDVDEDDLLFYKEVSPSRVFLNGLDQKAIARSKHEEKRLHKLTKPARIHADHDDLPSIASHDDDPQLWDSDLGKDSGSEGDPEGDSDLDSDGSESDGPASSDTEQSYERQPRVRAPSREAPRWNPSKTGSLAGPAPEELSDSDSDASSTGPKSRPDAHPGSRVEDVSTGARFGRPAVVTIIGARSRKARIQGAKEQLAGICQEILADPENSLGLLRRLHSFALPSIATQTHPKPVANDPLIRKLAFLSQLAVFKDIIPGYRIRPLTDKEKAEKVSQMVQRTRDYEQGLVGVYQNYLQVLEDEIKAKSELSGTALRCMCSLLTEATHFNYRVNLMSAIVADLSKKSWDESSELCLNTIVTVLRKDNTGETSLEVVRLLNRMVKERRFHVHPNVLSCLLHLRLKSELGGVRASDDRAEKEEDRNKLRKRNDVKRHKGRGKMEDKLHLSKNAKKVLKENKEIEEEMREAEAEVDREERAKTHTETLKLLFVLYFRILKNPHPTPTTSWSSGGNFADLLAVLKTLISRETSDTRTEGPDGGVDAGATLLGEEEGRRQRLMCIVTAFELLSGQGEALVIDLGDFVNFLYVIIVELSVLRGIENVSQTSRASKVPSAGNSPPWRSAAFAKRLLTAALYWPPATVLRVLDFVHTLLVKEPALDSLLSTDDRVTDGIYRPELDDPQLCNVFATSFWELRHLEKTHWDPRVRAEAGKLANFRR</sequence>
<feature type="region of interest" description="Disordered" evidence="5">
    <location>
        <begin position="469"/>
        <end position="500"/>
    </location>
</feature>
<feature type="region of interest" description="Disordered" evidence="5">
    <location>
        <begin position="92"/>
        <end position="230"/>
    </location>
</feature>
<evidence type="ECO:0000313" key="8">
    <source>
        <dbReference type="EMBL" id="KAF9503148.1"/>
    </source>
</evidence>
<evidence type="ECO:0000313" key="9">
    <source>
        <dbReference type="Proteomes" id="UP000886523"/>
    </source>
</evidence>
<keyword evidence="3" id="KW-0175">Coiled coil</keyword>
<dbReference type="InterPro" id="IPR016903">
    <property type="entry name" value="Nucleolar_cplx-assoc_3"/>
</dbReference>
<dbReference type="GO" id="GO:0006270">
    <property type="term" value="P:DNA replication initiation"/>
    <property type="evidence" value="ECO:0007669"/>
    <property type="project" value="TreeGrafter"/>
</dbReference>
<gene>
    <name evidence="8" type="ORF">BS47DRAFT_1386499</name>
</gene>
<feature type="compositionally biased region" description="Basic and acidic residues" evidence="5">
    <location>
        <begin position="471"/>
        <end position="483"/>
    </location>
</feature>
<dbReference type="AlphaFoldDB" id="A0A9P6ABW1"/>
<dbReference type="InterPro" id="IPR005612">
    <property type="entry name" value="CCAAT-binding_factor"/>
</dbReference>
<evidence type="ECO:0000259" key="7">
    <source>
        <dbReference type="Pfam" id="PF07540"/>
    </source>
</evidence>
<dbReference type="PANTHER" id="PTHR14428">
    <property type="entry name" value="NUCLEOLAR COMPLEX PROTEIN 3"/>
    <property type="match status" value="1"/>
</dbReference>
<feature type="compositionally biased region" description="Basic residues" evidence="5">
    <location>
        <begin position="484"/>
        <end position="497"/>
    </location>
</feature>
<evidence type="ECO:0000256" key="5">
    <source>
        <dbReference type="SAM" id="MobiDB-lite"/>
    </source>
</evidence>
<feature type="compositionally biased region" description="Basic and acidic residues" evidence="5">
    <location>
        <begin position="26"/>
        <end position="48"/>
    </location>
</feature>
<evidence type="ECO:0000256" key="3">
    <source>
        <dbReference type="ARBA" id="ARBA00023054"/>
    </source>
</evidence>
<dbReference type="EMBL" id="MU129431">
    <property type="protein sequence ID" value="KAF9503148.1"/>
    <property type="molecule type" value="Genomic_DNA"/>
</dbReference>
<dbReference type="PANTHER" id="PTHR14428:SF5">
    <property type="entry name" value="NUCLEOLAR COMPLEX PROTEIN 3 HOMOLOG"/>
    <property type="match status" value="1"/>
</dbReference>
<evidence type="ECO:0008006" key="10">
    <source>
        <dbReference type="Google" id="ProtNLM"/>
    </source>
</evidence>
<proteinExistence type="inferred from homology"/>
<dbReference type="OrthoDB" id="10263597at2759"/>
<name>A0A9P6ABW1_9AGAM</name>
<feature type="compositionally biased region" description="Basic and acidic residues" evidence="5">
    <location>
        <begin position="109"/>
        <end position="125"/>
    </location>
</feature>
<dbReference type="GO" id="GO:0005730">
    <property type="term" value="C:nucleolus"/>
    <property type="evidence" value="ECO:0007669"/>
    <property type="project" value="UniProtKB-SubCell"/>
</dbReference>
<feature type="compositionally biased region" description="Basic and acidic residues" evidence="5">
    <location>
        <begin position="167"/>
        <end position="182"/>
    </location>
</feature>
<feature type="compositionally biased region" description="Acidic residues" evidence="5">
    <location>
        <begin position="139"/>
        <end position="155"/>
    </location>
</feature>
<comment type="caution">
    <text evidence="8">The sequence shown here is derived from an EMBL/GenBank/DDBJ whole genome shotgun (WGS) entry which is preliminary data.</text>
</comment>
<evidence type="ECO:0000256" key="4">
    <source>
        <dbReference type="ARBA" id="ARBA00023242"/>
    </source>
</evidence>